<accession>A0AAE0K3H7</accession>
<keyword evidence="3" id="KW-1185">Reference proteome</keyword>
<evidence type="ECO:0000313" key="3">
    <source>
        <dbReference type="Proteomes" id="UP001287356"/>
    </source>
</evidence>
<sequence length="101" mass="11447">MNEREAVPWVWRFVGLFALGRVFFIFFFSSFLFSSQYSPLLSRQETSVGSSLLVHRARDTHTYILALSFSFSRVFGVDMQCSLESWKEEGGSHIAATAAVP</sequence>
<keyword evidence="1" id="KW-0472">Membrane</keyword>
<gene>
    <name evidence="2" type="ORF">B0T24DRAFT_631063</name>
</gene>
<evidence type="ECO:0008006" key="4">
    <source>
        <dbReference type="Google" id="ProtNLM"/>
    </source>
</evidence>
<reference evidence="2" key="2">
    <citation type="submission" date="2023-06" db="EMBL/GenBank/DDBJ databases">
        <authorList>
            <consortium name="Lawrence Berkeley National Laboratory"/>
            <person name="Haridas S."/>
            <person name="Hensen N."/>
            <person name="Bonometti L."/>
            <person name="Westerberg I."/>
            <person name="Brannstrom I.O."/>
            <person name="Guillou S."/>
            <person name="Cros-Aarteil S."/>
            <person name="Calhoun S."/>
            <person name="Kuo A."/>
            <person name="Mondo S."/>
            <person name="Pangilinan J."/>
            <person name="Riley R."/>
            <person name="Labutti K."/>
            <person name="Andreopoulos B."/>
            <person name="Lipzen A."/>
            <person name="Chen C."/>
            <person name="Yanf M."/>
            <person name="Daum C."/>
            <person name="Ng V."/>
            <person name="Clum A."/>
            <person name="Steindorff A."/>
            <person name="Ohm R."/>
            <person name="Martin F."/>
            <person name="Silar P."/>
            <person name="Natvig D."/>
            <person name="Lalanne C."/>
            <person name="Gautier V."/>
            <person name="Ament-Velasquez S.L."/>
            <person name="Kruys A."/>
            <person name="Hutchinson M.I."/>
            <person name="Powell A.J."/>
            <person name="Barry K."/>
            <person name="Miller A.N."/>
            <person name="Grigoriev I.V."/>
            <person name="Debuchy R."/>
            <person name="Gladieux P."/>
            <person name="Thoren M.H."/>
            <person name="Johannesson H."/>
        </authorList>
    </citation>
    <scope>NUCLEOTIDE SEQUENCE</scope>
    <source>
        <strain evidence="2">CBS 958.72</strain>
    </source>
</reference>
<protein>
    <recommendedName>
        <fullName evidence="4">Transmembrane protein</fullName>
    </recommendedName>
</protein>
<evidence type="ECO:0000313" key="2">
    <source>
        <dbReference type="EMBL" id="KAK3368920.1"/>
    </source>
</evidence>
<name>A0AAE0K3H7_9PEZI</name>
<keyword evidence="1" id="KW-0812">Transmembrane</keyword>
<dbReference type="EMBL" id="JAULSN010000006">
    <property type="protein sequence ID" value="KAK3368920.1"/>
    <property type="molecule type" value="Genomic_DNA"/>
</dbReference>
<keyword evidence="1" id="KW-1133">Transmembrane helix</keyword>
<feature type="transmembrane region" description="Helical" evidence="1">
    <location>
        <begin position="12"/>
        <end position="33"/>
    </location>
</feature>
<comment type="caution">
    <text evidence="2">The sequence shown here is derived from an EMBL/GenBank/DDBJ whole genome shotgun (WGS) entry which is preliminary data.</text>
</comment>
<dbReference type="Proteomes" id="UP001287356">
    <property type="component" value="Unassembled WGS sequence"/>
</dbReference>
<organism evidence="2 3">
    <name type="scientific">Lasiosphaeria ovina</name>
    <dbReference type="NCBI Taxonomy" id="92902"/>
    <lineage>
        <taxon>Eukaryota</taxon>
        <taxon>Fungi</taxon>
        <taxon>Dikarya</taxon>
        <taxon>Ascomycota</taxon>
        <taxon>Pezizomycotina</taxon>
        <taxon>Sordariomycetes</taxon>
        <taxon>Sordariomycetidae</taxon>
        <taxon>Sordariales</taxon>
        <taxon>Lasiosphaeriaceae</taxon>
        <taxon>Lasiosphaeria</taxon>
    </lineage>
</organism>
<dbReference type="AlphaFoldDB" id="A0AAE0K3H7"/>
<evidence type="ECO:0000256" key="1">
    <source>
        <dbReference type="SAM" id="Phobius"/>
    </source>
</evidence>
<reference evidence="2" key="1">
    <citation type="journal article" date="2023" name="Mol. Phylogenet. Evol.">
        <title>Genome-scale phylogeny and comparative genomics of the fungal order Sordariales.</title>
        <authorList>
            <person name="Hensen N."/>
            <person name="Bonometti L."/>
            <person name="Westerberg I."/>
            <person name="Brannstrom I.O."/>
            <person name="Guillou S."/>
            <person name="Cros-Aarteil S."/>
            <person name="Calhoun S."/>
            <person name="Haridas S."/>
            <person name="Kuo A."/>
            <person name="Mondo S."/>
            <person name="Pangilinan J."/>
            <person name="Riley R."/>
            <person name="LaButti K."/>
            <person name="Andreopoulos B."/>
            <person name="Lipzen A."/>
            <person name="Chen C."/>
            <person name="Yan M."/>
            <person name="Daum C."/>
            <person name="Ng V."/>
            <person name="Clum A."/>
            <person name="Steindorff A."/>
            <person name="Ohm R.A."/>
            <person name="Martin F."/>
            <person name="Silar P."/>
            <person name="Natvig D.O."/>
            <person name="Lalanne C."/>
            <person name="Gautier V."/>
            <person name="Ament-Velasquez S.L."/>
            <person name="Kruys A."/>
            <person name="Hutchinson M.I."/>
            <person name="Powell A.J."/>
            <person name="Barry K."/>
            <person name="Miller A.N."/>
            <person name="Grigoriev I.V."/>
            <person name="Debuchy R."/>
            <person name="Gladieux P."/>
            <person name="Hiltunen Thoren M."/>
            <person name="Johannesson H."/>
        </authorList>
    </citation>
    <scope>NUCLEOTIDE SEQUENCE</scope>
    <source>
        <strain evidence="2">CBS 958.72</strain>
    </source>
</reference>
<proteinExistence type="predicted"/>